<dbReference type="Proteomes" id="UP000316614">
    <property type="component" value="Chromosome"/>
</dbReference>
<dbReference type="RefSeq" id="WP_141615912.1">
    <property type="nucleotide sequence ID" value="NZ_CP041253.1"/>
</dbReference>
<protein>
    <recommendedName>
        <fullName evidence="1">Swt1-like HEPN domain-containing protein</fullName>
    </recommendedName>
</protein>
<evidence type="ECO:0000313" key="3">
    <source>
        <dbReference type="Proteomes" id="UP000316614"/>
    </source>
</evidence>
<keyword evidence="3" id="KW-1185">Reference proteome</keyword>
<reference evidence="2 3" key="1">
    <citation type="submission" date="2019-06" db="EMBL/GenBank/DDBJ databases">
        <title>Echinicola alkalisoli sp. nov. isolated from saline soil.</title>
        <authorList>
            <person name="Sun J.-Q."/>
            <person name="Xu L."/>
        </authorList>
    </citation>
    <scope>NUCLEOTIDE SEQUENCE [LARGE SCALE GENOMIC DNA]</scope>
    <source>
        <strain evidence="2 3">LN3S3</strain>
    </source>
</reference>
<dbReference type="EMBL" id="CP041253">
    <property type="protein sequence ID" value="QDH80683.1"/>
    <property type="molecule type" value="Genomic_DNA"/>
</dbReference>
<dbReference type="KEGG" id="echi:FKX85_17205"/>
<evidence type="ECO:0000259" key="1">
    <source>
        <dbReference type="Pfam" id="PF18731"/>
    </source>
</evidence>
<dbReference type="InterPro" id="IPR041650">
    <property type="entry name" value="HEPN_Swt1"/>
</dbReference>
<evidence type="ECO:0000313" key="2">
    <source>
        <dbReference type="EMBL" id="QDH80683.1"/>
    </source>
</evidence>
<proteinExistence type="predicted"/>
<feature type="domain" description="Swt1-like HEPN" evidence="1">
    <location>
        <begin position="146"/>
        <end position="257"/>
    </location>
</feature>
<accession>A0A514CLI0</accession>
<gene>
    <name evidence="2" type="ORF">FKX85_17205</name>
</gene>
<organism evidence="2 3">
    <name type="scientific">Echinicola soli</name>
    <dbReference type="NCBI Taxonomy" id="2591634"/>
    <lineage>
        <taxon>Bacteria</taxon>
        <taxon>Pseudomonadati</taxon>
        <taxon>Bacteroidota</taxon>
        <taxon>Cytophagia</taxon>
        <taxon>Cytophagales</taxon>
        <taxon>Cyclobacteriaceae</taxon>
        <taxon>Echinicola</taxon>
    </lineage>
</organism>
<name>A0A514CLI0_9BACT</name>
<sequence length="284" mass="33034">MEFNYQVDNEKYFEAVKVILRNKKCVDAQNLLNGGSFSVSQTGKLGKRWNASEVDVVFYIKTEDLEKLTPKIEQEILSAANTAMPKKAGFDFEKVQFAPNIENDDSDLSSKTEELIAEIEQEVDTVQLDPDLIKKGKEMSKAYILLYTIENVLREFILKVANDKYGQDYWDQLTITKTIKEGVEMRKKQEEKNKYISVRGGNNLFYCDFKELGLLISNNWDIFKSFFPTTHWIETKINELGECRNLIAHNSYLDEHNRDLIKVNFQSIIKQLKKQKNTTAQQWV</sequence>
<dbReference type="Pfam" id="PF18731">
    <property type="entry name" value="HEPN_Swt1"/>
    <property type="match status" value="1"/>
</dbReference>
<dbReference type="OrthoDB" id="1237440at2"/>
<dbReference type="AlphaFoldDB" id="A0A514CLI0"/>